<evidence type="ECO:0000313" key="2">
    <source>
        <dbReference type="Proteomes" id="UP000217696"/>
    </source>
</evidence>
<keyword evidence="2" id="KW-1185">Reference proteome</keyword>
<evidence type="ECO:0000313" key="1">
    <source>
        <dbReference type="EMBL" id="BAU27159.1"/>
    </source>
</evidence>
<proteinExistence type="predicted"/>
<dbReference type="AlphaFoldDB" id="A0A0U5BAE1"/>
<dbReference type="SUPFAM" id="SSF101386">
    <property type="entry name" value="all-alpha NTP pyrophosphatases"/>
    <property type="match status" value="1"/>
</dbReference>
<dbReference type="Proteomes" id="UP000217696">
    <property type="component" value="Chromosome"/>
</dbReference>
<reference evidence="1 2" key="1">
    <citation type="submission" date="2015-12" db="EMBL/GenBank/DDBJ databases">
        <title>Genome sequence of Aneurinibacillus soli.</title>
        <authorList>
            <person name="Lee J.S."/>
            <person name="Lee K.C."/>
            <person name="Kim K.K."/>
            <person name="Lee B.W."/>
        </authorList>
    </citation>
    <scope>NUCLEOTIDE SEQUENCE [LARGE SCALE GENOMIC DNA]</scope>
    <source>
        <strain evidence="1 2">CB4</strain>
    </source>
</reference>
<dbReference type="KEGG" id="asoc:CB4_01328"/>
<dbReference type="CDD" id="cd11533">
    <property type="entry name" value="NTP-PPase_Af0060_like"/>
    <property type="match status" value="1"/>
</dbReference>
<dbReference type="RefSeq" id="WP_181419262.1">
    <property type="nucleotide sequence ID" value="NZ_AP017312.1"/>
</dbReference>
<protein>
    <submittedName>
        <fullName evidence="1">Uncharacterized protein</fullName>
    </submittedName>
</protein>
<dbReference type="Gene3D" id="1.10.287.1080">
    <property type="entry name" value="MazG-like"/>
    <property type="match status" value="1"/>
</dbReference>
<sequence>MIEIVLPRLNQLVPSLESTFQKLVEEQGELSEAILRWMEEQGTPGAREALHHVAGELLDVAQTCISMTFVLEDIAPDVRLDAMMDEHLAKLLRKGYVRQMQEMDDVYSTVTADGYRALRLPRLVIPGVTLDSTVLNISVAIGRFAQWIGKFRGASGEECVRAEEQVLRGCGLNLLHIAQCCFTMLYILEETFVMDINSLLHAHVEKLKLRGYVK</sequence>
<name>A0A0U5BAE1_9BACL</name>
<gene>
    <name evidence="1" type="ORF">CB4_01328</name>
</gene>
<dbReference type="InterPro" id="IPR044548">
    <property type="entry name" value="AF0060_NTP-PPase_MazG-like"/>
</dbReference>
<dbReference type="EMBL" id="AP017312">
    <property type="protein sequence ID" value="BAU27159.1"/>
    <property type="molecule type" value="Genomic_DNA"/>
</dbReference>
<accession>A0A0U5BAE1</accession>
<organism evidence="1 2">
    <name type="scientific">Aneurinibacillus soli</name>
    <dbReference type="NCBI Taxonomy" id="1500254"/>
    <lineage>
        <taxon>Bacteria</taxon>
        <taxon>Bacillati</taxon>
        <taxon>Bacillota</taxon>
        <taxon>Bacilli</taxon>
        <taxon>Bacillales</taxon>
        <taxon>Paenibacillaceae</taxon>
        <taxon>Aneurinibacillus group</taxon>
        <taxon>Aneurinibacillus</taxon>
    </lineage>
</organism>